<keyword evidence="1" id="KW-1133">Transmembrane helix</keyword>
<sequence length="81" mass="8669">MDVPLPGADLALLPYVTTLWLLMVAGLLMECVAPLLRRQPKYWSEAAASGSSCSLGFQTVSDADELVVLMYGLLAKFGCCS</sequence>
<protein>
    <submittedName>
        <fullName evidence="2">Uncharacterized protein</fullName>
    </submittedName>
</protein>
<feature type="transmembrane region" description="Helical" evidence="1">
    <location>
        <begin position="12"/>
        <end position="36"/>
    </location>
</feature>
<reference evidence="2" key="1">
    <citation type="submission" date="2023-05" db="EMBL/GenBank/DDBJ databases">
        <title>Nepenthes gracilis genome sequencing.</title>
        <authorList>
            <person name="Fukushima K."/>
        </authorList>
    </citation>
    <scope>NUCLEOTIDE SEQUENCE</scope>
    <source>
        <strain evidence="2">SING2019-196</strain>
    </source>
</reference>
<evidence type="ECO:0000313" key="3">
    <source>
        <dbReference type="Proteomes" id="UP001279734"/>
    </source>
</evidence>
<dbReference type="AlphaFoldDB" id="A0AAD3SLP2"/>
<keyword evidence="1" id="KW-0812">Transmembrane</keyword>
<name>A0AAD3SLP2_NEPGR</name>
<organism evidence="2 3">
    <name type="scientific">Nepenthes gracilis</name>
    <name type="common">Slender pitcher plant</name>
    <dbReference type="NCBI Taxonomy" id="150966"/>
    <lineage>
        <taxon>Eukaryota</taxon>
        <taxon>Viridiplantae</taxon>
        <taxon>Streptophyta</taxon>
        <taxon>Embryophyta</taxon>
        <taxon>Tracheophyta</taxon>
        <taxon>Spermatophyta</taxon>
        <taxon>Magnoliopsida</taxon>
        <taxon>eudicotyledons</taxon>
        <taxon>Gunneridae</taxon>
        <taxon>Pentapetalae</taxon>
        <taxon>Caryophyllales</taxon>
        <taxon>Nepenthaceae</taxon>
        <taxon>Nepenthes</taxon>
    </lineage>
</organism>
<evidence type="ECO:0000256" key="1">
    <source>
        <dbReference type="SAM" id="Phobius"/>
    </source>
</evidence>
<comment type="caution">
    <text evidence="2">The sequence shown here is derived from an EMBL/GenBank/DDBJ whole genome shotgun (WGS) entry which is preliminary data.</text>
</comment>
<dbReference type="Proteomes" id="UP001279734">
    <property type="component" value="Unassembled WGS sequence"/>
</dbReference>
<accession>A0AAD3SLP2</accession>
<dbReference type="EMBL" id="BSYO01000013">
    <property type="protein sequence ID" value="GMH13983.1"/>
    <property type="molecule type" value="Genomic_DNA"/>
</dbReference>
<keyword evidence="3" id="KW-1185">Reference proteome</keyword>
<keyword evidence="1" id="KW-0472">Membrane</keyword>
<evidence type="ECO:0000313" key="2">
    <source>
        <dbReference type="EMBL" id="GMH13983.1"/>
    </source>
</evidence>
<proteinExistence type="predicted"/>
<gene>
    <name evidence="2" type="ORF">Nepgr_015824</name>
</gene>